<gene>
    <name evidence="1" type="ORF">SAMN02745248_01001</name>
</gene>
<protein>
    <submittedName>
        <fullName evidence="1">Uncharacterized protein</fullName>
    </submittedName>
</protein>
<keyword evidence="2" id="KW-1185">Reference proteome</keyword>
<accession>A0A1M6MCH1</accession>
<reference evidence="1 2" key="1">
    <citation type="submission" date="2016-11" db="EMBL/GenBank/DDBJ databases">
        <authorList>
            <person name="Jaros S."/>
            <person name="Januszkiewicz K."/>
            <person name="Wedrychowicz H."/>
        </authorList>
    </citation>
    <scope>NUCLEOTIDE SEQUENCE [LARGE SCALE GENOMIC DNA]</scope>
    <source>
        <strain evidence="1 2">DSM 3090</strain>
    </source>
</reference>
<dbReference type="RefSeq" id="WP_072903003.1">
    <property type="nucleotide sequence ID" value="NZ_FRAD01000007.1"/>
</dbReference>
<dbReference type="EMBL" id="FRAD01000007">
    <property type="protein sequence ID" value="SHJ81218.1"/>
    <property type="molecule type" value="Genomic_DNA"/>
</dbReference>
<name>A0A1M6MCH1_9CLOT</name>
<evidence type="ECO:0000313" key="2">
    <source>
        <dbReference type="Proteomes" id="UP000183952"/>
    </source>
</evidence>
<proteinExistence type="predicted"/>
<dbReference type="AlphaFoldDB" id="A0A1M6MCH1"/>
<sequence length="115" mass="12982">MGERIKRICCIATMVSVCFINVACDKNEQPVVYSDNNSKIQTENNGNTSVKSNEAKISDDDLKQAENVVTLKVTYKLETTKENVLTEPDGIHTKWTTLLKDEETNKWSILSHLGY</sequence>
<dbReference type="STRING" id="1121331.SAMN02745248_01001"/>
<dbReference type="Proteomes" id="UP000183952">
    <property type="component" value="Unassembled WGS sequence"/>
</dbReference>
<organism evidence="1 2">
    <name type="scientific">Hathewaya proteolytica DSM 3090</name>
    <dbReference type="NCBI Taxonomy" id="1121331"/>
    <lineage>
        <taxon>Bacteria</taxon>
        <taxon>Bacillati</taxon>
        <taxon>Bacillota</taxon>
        <taxon>Clostridia</taxon>
        <taxon>Eubacteriales</taxon>
        <taxon>Clostridiaceae</taxon>
        <taxon>Hathewaya</taxon>
    </lineage>
</organism>
<evidence type="ECO:0000313" key="1">
    <source>
        <dbReference type="EMBL" id="SHJ81218.1"/>
    </source>
</evidence>